<protein>
    <submittedName>
        <fullName evidence="2">Uncharacterized protein</fullName>
    </submittedName>
</protein>
<evidence type="ECO:0000313" key="2">
    <source>
        <dbReference type="EMBL" id="KKW06018.1"/>
    </source>
</evidence>
<feature type="region of interest" description="Disordered" evidence="1">
    <location>
        <begin position="1"/>
        <end position="30"/>
    </location>
</feature>
<sequence>MSDEITITDESGESQTADDLADALDEEESE</sequence>
<dbReference type="AlphaFoldDB" id="A0A0G1VHK0"/>
<evidence type="ECO:0000313" key="3">
    <source>
        <dbReference type="Proteomes" id="UP000034119"/>
    </source>
</evidence>
<reference evidence="2 3" key="1">
    <citation type="journal article" date="2015" name="Nature">
        <title>rRNA introns, odd ribosomes, and small enigmatic genomes across a large radiation of phyla.</title>
        <authorList>
            <person name="Brown C.T."/>
            <person name="Hug L.A."/>
            <person name="Thomas B.C."/>
            <person name="Sharon I."/>
            <person name="Castelle C.J."/>
            <person name="Singh A."/>
            <person name="Wilkins M.J."/>
            <person name="Williams K.H."/>
            <person name="Banfield J.F."/>
        </authorList>
    </citation>
    <scope>NUCLEOTIDE SEQUENCE [LARGE SCALE GENOMIC DNA]</scope>
</reference>
<dbReference type="EMBL" id="LCPW01000004">
    <property type="protein sequence ID" value="KKW06018.1"/>
    <property type="molecule type" value="Genomic_DNA"/>
</dbReference>
<gene>
    <name evidence="2" type="ORF">UY40_C0004G0002</name>
</gene>
<feature type="compositionally biased region" description="Acidic residues" evidence="1">
    <location>
        <begin position="19"/>
        <end position="30"/>
    </location>
</feature>
<comment type="caution">
    <text evidence="2">The sequence shown here is derived from an EMBL/GenBank/DDBJ whole genome shotgun (WGS) entry which is preliminary data.</text>
</comment>
<evidence type="ECO:0000256" key="1">
    <source>
        <dbReference type="SAM" id="MobiDB-lite"/>
    </source>
</evidence>
<proteinExistence type="predicted"/>
<dbReference type="Proteomes" id="UP000034119">
    <property type="component" value="Unassembled WGS sequence"/>
</dbReference>
<name>A0A0G1VHK0_9BACT</name>
<organism evidence="2 3">
    <name type="scientific">candidate division CPR1 bacterium GW2011_GWC1_49_13</name>
    <dbReference type="NCBI Taxonomy" id="1618342"/>
    <lineage>
        <taxon>Bacteria</taxon>
        <taxon>candidate division CPR1</taxon>
    </lineage>
</organism>
<accession>A0A0G1VHK0</accession>
<dbReference type="STRING" id="1618342.UY40_C0004G0002"/>
<feature type="compositionally biased region" description="Acidic residues" evidence="1">
    <location>
        <begin position="1"/>
        <end position="12"/>
    </location>
</feature>